<keyword evidence="10" id="KW-1185">Reference proteome</keyword>
<evidence type="ECO:0000313" key="10">
    <source>
        <dbReference type="Proteomes" id="UP001296104"/>
    </source>
</evidence>
<comment type="subcellular location">
    <subcellularLocation>
        <location evidence="1">Membrane</location>
        <topology evidence="1">Multi-pass membrane protein</topology>
    </subcellularLocation>
</comment>
<proteinExistence type="inferred from homology"/>
<dbReference type="AlphaFoldDB" id="A0AAI8W150"/>
<dbReference type="Pfam" id="PF08592">
    <property type="entry name" value="Anthrone_oxy"/>
    <property type="match status" value="1"/>
</dbReference>
<evidence type="ECO:0000256" key="1">
    <source>
        <dbReference type="ARBA" id="ARBA00004141"/>
    </source>
</evidence>
<reference evidence="9" key="1">
    <citation type="submission" date="2023-11" db="EMBL/GenBank/DDBJ databases">
        <authorList>
            <person name="Alioto T."/>
            <person name="Alioto T."/>
            <person name="Gomez Garrido J."/>
        </authorList>
    </citation>
    <scope>NUCLEOTIDE SEQUENCE</scope>
</reference>
<dbReference type="Proteomes" id="UP001296104">
    <property type="component" value="Unassembled WGS sequence"/>
</dbReference>
<gene>
    <name evidence="9" type="ORF">LECACI_7A000454</name>
</gene>
<comment type="caution">
    <text evidence="9">The sequence shown here is derived from an EMBL/GenBank/DDBJ whole genome shotgun (WGS) entry which is preliminary data.</text>
</comment>
<dbReference type="GO" id="GO:0016020">
    <property type="term" value="C:membrane"/>
    <property type="evidence" value="ECO:0007669"/>
    <property type="project" value="UniProtKB-SubCell"/>
</dbReference>
<evidence type="ECO:0000256" key="8">
    <source>
        <dbReference type="SAM" id="Phobius"/>
    </source>
</evidence>
<sequence>MHLPLTALDTLPIITASFLSGAIASVSLLTIPVILETSTSANQLLHQWTRIYQRGHIQGPIISSVTGLLYAYAAWRRHDAGLQSTAACLTVGMIPYTWIFMAGTNTSLFAAAERGGAADRVEAERLVGTWRFLNFVRALFPLSGAVVGVLSLFS</sequence>
<dbReference type="EMBL" id="CAVMBE010000002">
    <property type="protein sequence ID" value="CAK3772736.1"/>
    <property type="molecule type" value="Genomic_DNA"/>
</dbReference>
<evidence type="ECO:0000256" key="3">
    <source>
        <dbReference type="ARBA" id="ARBA00022989"/>
    </source>
</evidence>
<name>A0AAI8W150_9PEZI</name>
<evidence type="ECO:0000256" key="4">
    <source>
        <dbReference type="ARBA" id="ARBA00023002"/>
    </source>
</evidence>
<evidence type="ECO:0000256" key="5">
    <source>
        <dbReference type="ARBA" id="ARBA00023033"/>
    </source>
</evidence>
<dbReference type="PANTHER" id="PTHR35042">
    <property type="entry name" value="ANTHRONE OXYGENASE ENCC"/>
    <property type="match status" value="1"/>
</dbReference>
<keyword evidence="2 8" id="KW-0812">Transmembrane</keyword>
<evidence type="ECO:0000256" key="6">
    <source>
        <dbReference type="ARBA" id="ARBA00023136"/>
    </source>
</evidence>
<feature type="transmembrane region" description="Helical" evidence="8">
    <location>
        <begin position="12"/>
        <end position="35"/>
    </location>
</feature>
<protein>
    <submittedName>
        <fullName evidence="9">Noranthrone monooxygenase</fullName>
    </submittedName>
</protein>
<dbReference type="PANTHER" id="PTHR35042:SF3">
    <property type="entry name" value="ANTHRONE OXYGENASE-RELATED"/>
    <property type="match status" value="1"/>
</dbReference>
<dbReference type="GO" id="GO:0004497">
    <property type="term" value="F:monooxygenase activity"/>
    <property type="evidence" value="ECO:0007669"/>
    <property type="project" value="UniProtKB-KW"/>
</dbReference>
<feature type="transmembrane region" description="Helical" evidence="8">
    <location>
        <begin position="87"/>
        <end position="112"/>
    </location>
</feature>
<keyword evidence="4" id="KW-0560">Oxidoreductase</keyword>
<comment type="similarity">
    <text evidence="7">Belongs to the anthrone oxygenase family.</text>
</comment>
<keyword evidence="6 8" id="KW-0472">Membrane</keyword>
<organism evidence="9 10">
    <name type="scientific">Lecanosticta acicola</name>
    <dbReference type="NCBI Taxonomy" id="111012"/>
    <lineage>
        <taxon>Eukaryota</taxon>
        <taxon>Fungi</taxon>
        <taxon>Dikarya</taxon>
        <taxon>Ascomycota</taxon>
        <taxon>Pezizomycotina</taxon>
        <taxon>Dothideomycetes</taxon>
        <taxon>Dothideomycetidae</taxon>
        <taxon>Mycosphaerellales</taxon>
        <taxon>Mycosphaerellaceae</taxon>
        <taxon>Lecanosticta</taxon>
    </lineage>
</organism>
<feature type="transmembrane region" description="Helical" evidence="8">
    <location>
        <begin position="132"/>
        <end position="153"/>
    </location>
</feature>
<feature type="transmembrane region" description="Helical" evidence="8">
    <location>
        <begin position="55"/>
        <end position="75"/>
    </location>
</feature>
<evidence type="ECO:0000256" key="2">
    <source>
        <dbReference type="ARBA" id="ARBA00022692"/>
    </source>
</evidence>
<evidence type="ECO:0000256" key="7">
    <source>
        <dbReference type="ARBA" id="ARBA00034313"/>
    </source>
</evidence>
<dbReference type="InterPro" id="IPR013901">
    <property type="entry name" value="Anthrone_oxy"/>
</dbReference>
<keyword evidence="5 9" id="KW-0503">Monooxygenase</keyword>
<evidence type="ECO:0000313" key="9">
    <source>
        <dbReference type="EMBL" id="CAK3772736.1"/>
    </source>
</evidence>
<accession>A0AAI8W150</accession>
<keyword evidence="3 8" id="KW-1133">Transmembrane helix</keyword>